<evidence type="ECO:0000313" key="21">
    <source>
        <dbReference type="RefSeq" id="XP_029117601.1"/>
    </source>
</evidence>
<evidence type="ECO:0000256" key="5">
    <source>
        <dbReference type="ARBA" id="ARBA00022679"/>
    </source>
</evidence>
<evidence type="ECO:0000256" key="1">
    <source>
        <dbReference type="ARBA" id="ARBA00004479"/>
    </source>
</evidence>
<proteinExistence type="predicted"/>
<evidence type="ECO:0000256" key="13">
    <source>
        <dbReference type="ARBA" id="ARBA00023157"/>
    </source>
</evidence>
<dbReference type="PROSITE" id="PS50011">
    <property type="entry name" value="PROTEIN_KINASE_DOM"/>
    <property type="match status" value="1"/>
</dbReference>
<keyword evidence="6 18" id="KW-0812">Transmembrane</keyword>
<evidence type="ECO:0000256" key="9">
    <source>
        <dbReference type="ARBA" id="ARBA00022777"/>
    </source>
</evidence>
<dbReference type="Pfam" id="PF07714">
    <property type="entry name" value="PK_Tyr_Ser-Thr"/>
    <property type="match status" value="1"/>
</dbReference>
<feature type="domain" description="Protein kinase" evidence="19">
    <location>
        <begin position="229"/>
        <end position="341"/>
    </location>
</feature>
<evidence type="ECO:0000259" key="19">
    <source>
        <dbReference type="PROSITE" id="PS50011"/>
    </source>
</evidence>
<evidence type="ECO:0000256" key="16">
    <source>
        <dbReference type="ARBA" id="ARBA00047899"/>
    </source>
</evidence>
<keyword evidence="12 18" id="KW-0472">Membrane</keyword>
<dbReference type="GO" id="GO:0005524">
    <property type="term" value="F:ATP binding"/>
    <property type="evidence" value="ECO:0007669"/>
    <property type="project" value="UniProtKB-KW"/>
</dbReference>
<keyword evidence="4" id="KW-0245">EGF-like domain</keyword>
<keyword evidence="10" id="KW-0067">ATP-binding</keyword>
<gene>
    <name evidence="21" type="primary">LOC105031989</name>
</gene>
<evidence type="ECO:0000256" key="18">
    <source>
        <dbReference type="SAM" id="Phobius"/>
    </source>
</evidence>
<evidence type="ECO:0000313" key="20">
    <source>
        <dbReference type="Proteomes" id="UP000504607"/>
    </source>
</evidence>
<feature type="transmembrane region" description="Helical" evidence="18">
    <location>
        <begin position="170"/>
        <end position="194"/>
    </location>
</feature>
<evidence type="ECO:0000256" key="4">
    <source>
        <dbReference type="ARBA" id="ARBA00022536"/>
    </source>
</evidence>
<dbReference type="GO" id="GO:0004674">
    <property type="term" value="F:protein serine/threonine kinase activity"/>
    <property type="evidence" value="ECO:0007669"/>
    <property type="project" value="UniProtKB-KW"/>
</dbReference>
<keyword evidence="20" id="KW-1185">Reference proteome</keyword>
<evidence type="ECO:0000256" key="2">
    <source>
        <dbReference type="ARBA" id="ARBA00012513"/>
    </source>
</evidence>
<name>A0A8N4EZR6_ELAGV</name>
<comment type="catalytic activity">
    <reaction evidence="16">
        <text>L-threonyl-[protein] + ATP = O-phospho-L-threonyl-[protein] + ADP + H(+)</text>
        <dbReference type="Rhea" id="RHEA:46608"/>
        <dbReference type="Rhea" id="RHEA-COMP:11060"/>
        <dbReference type="Rhea" id="RHEA-COMP:11605"/>
        <dbReference type="ChEBI" id="CHEBI:15378"/>
        <dbReference type="ChEBI" id="CHEBI:30013"/>
        <dbReference type="ChEBI" id="CHEBI:30616"/>
        <dbReference type="ChEBI" id="CHEBI:61977"/>
        <dbReference type="ChEBI" id="CHEBI:456216"/>
        <dbReference type="EC" id="2.7.11.1"/>
    </reaction>
</comment>
<dbReference type="InterPro" id="IPR000719">
    <property type="entry name" value="Prot_kinase_dom"/>
</dbReference>
<keyword evidence="15" id="KW-0325">Glycoprotein</keyword>
<dbReference type="InterPro" id="IPR011009">
    <property type="entry name" value="Kinase-like_dom_sf"/>
</dbReference>
<evidence type="ECO:0000256" key="7">
    <source>
        <dbReference type="ARBA" id="ARBA00022729"/>
    </source>
</evidence>
<evidence type="ECO:0000256" key="15">
    <source>
        <dbReference type="ARBA" id="ARBA00023180"/>
    </source>
</evidence>
<dbReference type="AlphaFoldDB" id="A0A8N4EZR6"/>
<accession>A0A8N4EZR6</accession>
<comment type="subcellular location">
    <subcellularLocation>
        <location evidence="1">Membrane</location>
        <topology evidence="1">Single-pass type I membrane protein</topology>
    </subcellularLocation>
</comment>
<keyword evidence="7" id="KW-0732">Signal</keyword>
<evidence type="ECO:0000256" key="12">
    <source>
        <dbReference type="ARBA" id="ARBA00023136"/>
    </source>
</evidence>
<dbReference type="Proteomes" id="UP000504607">
    <property type="component" value="Chromosome 1"/>
</dbReference>
<dbReference type="OrthoDB" id="2418081at2759"/>
<evidence type="ECO:0000256" key="10">
    <source>
        <dbReference type="ARBA" id="ARBA00022840"/>
    </source>
</evidence>
<keyword evidence="8" id="KW-0547">Nucleotide-binding</keyword>
<evidence type="ECO:0000256" key="11">
    <source>
        <dbReference type="ARBA" id="ARBA00022989"/>
    </source>
</evidence>
<dbReference type="FunFam" id="3.30.200.20:FF:000059">
    <property type="entry name" value="S-receptor-like serine/threonine-protein kinase"/>
    <property type="match status" value="1"/>
</dbReference>
<dbReference type="PANTHER" id="PTHR47974">
    <property type="entry name" value="OS07G0415500 PROTEIN"/>
    <property type="match status" value="1"/>
</dbReference>
<keyword evidence="13" id="KW-1015">Disulfide bond</keyword>
<keyword evidence="14 21" id="KW-0675">Receptor</keyword>
<keyword evidence="3" id="KW-0723">Serine/threonine-protein kinase</keyword>
<organism evidence="20 21">
    <name type="scientific">Elaeis guineensis var. tenera</name>
    <name type="common">Oil palm</name>
    <dbReference type="NCBI Taxonomy" id="51953"/>
    <lineage>
        <taxon>Eukaryota</taxon>
        <taxon>Viridiplantae</taxon>
        <taxon>Streptophyta</taxon>
        <taxon>Embryophyta</taxon>
        <taxon>Tracheophyta</taxon>
        <taxon>Spermatophyta</taxon>
        <taxon>Magnoliopsida</taxon>
        <taxon>Liliopsida</taxon>
        <taxon>Arecaceae</taxon>
        <taxon>Arecoideae</taxon>
        <taxon>Cocoseae</taxon>
        <taxon>Elaeidinae</taxon>
        <taxon>Elaeis</taxon>
    </lineage>
</organism>
<comment type="catalytic activity">
    <reaction evidence="17">
        <text>L-seryl-[protein] + ATP = O-phospho-L-seryl-[protein] + ADP + H(+)</text>
        <dbReference type="Rhea" id="RHEA:17989"/>
        <dbReference type="Rhea" id="RHEA-COMP:9863"/>
        <dbReference type="Rhea" id="RHEA-COMP:11604"/>
        <dbReference type="ChEBI" id="CHEBI:15378"/>
        <dbReference type="ChEBI" id="CHEBI:29999"/>
        <dbReference type="ChEBI" id="CHEBI:30616"/>
        <dbReference type="ChEBI" id="CHEBI:83421"/>
        <dbReference type="ChEBI" id="CHEBI:456216"/>
        <dbReference type="EC" id="2.7.11.1"/>
    </reaction>
</comment>
<keyword evidence="11 18" id="KW-1133">Transmembrane helix</keyword>
<dbReference type="EC" id="2.7.11.1" evidence="2"/>
<keyword evidence="9 21" id="KW-0418">Kinase</keyword>
<dbReference type="Gene3D" id="3.30.200.20">
    <property type="entry name" value="Phosphorylase Kinase, domain 1"/>
    <property type="match status" value="1"/>
</dbReference>
<dbReference type="InterPro" id="IPR001245">
    <property type="entry name" value="Ser-Thr/Tyr_kinase_cat_dom"/>
</dbReference>
<evidence type="ECO:0000256" key="17">
    <source>
        <dbReference type="ARBA" id="ARBA00048679"/>
    </source>
</evidence>
<evidence type="ECO:0000256" key="3">
    <source>
        <dbReference type="ARBA" id="ARBA00022527"/>
    </source>
</evidence>
<evidence type="ECO:0000256" key="8">
    <source>
        <dbReference type="ARBA" id="ARBA00022741"/>
    </source>
</evidence>
<dbReference type="SUPFAM" id="SSF56112">
    <property type="entry name" value="Protein kinase-like (PK-like)"/>
    <property type="match status" value="1"/>
</dbReference>
<dbReference type="RefSeq" id="XP_029117601.1">
    <property type="nucleotide sequence ID" value="XM_029261768.1"/>
</dbReference>
<dbReference type="PANTHER" id="PTHR47974:SF4">
    <property type="entry name" value="RECEPTOR-LIKE SERINE_THREONINE-PROTEIN KINASE"/>
    <property type="match status" value="1"/>
</dbReference>
<sequence length="341" mass="38056">MGSSSAALLDTWAVWQERNLHVCAIQSGLFVPSSLRDERSKRLAQRLQAKVQRELQHRSAIYTSSATPNRFLGLRSQLLHLHFLGGLLEDTCEGMHYVFGSALCYAKSILFNGRSSPSTPGILYLRIPESISTSGSSALQMHQPNCNDTHSEATVSSSNMYASSSGKARWAYFYGFISAFGAIEILFIVSGWWFTFRMEQKPTSLEEGCRLISSQFRQFTYEELKRATGKFMDETGRGGAGVVYKGVLDDKRAVAVKKLGDAIQGELGAELSLIGRIYHKNLVRIWGFCSEGPHKLLITEYVTNGSLEEDRNKRPTMDSVVHKLLSYHDDPSSHKELAVNQ</sequence>
<keyword evidence="5" id="KW-0808">Transferase</keyword>
<evidence type="ECO:0000256" key="6">
    <source>
        <dbReference type="ARBA" id="ARBA00022692"/>
    </source>
</evidence>
<dbReference type="GO" id="GO:0016020">
    <property type="term" value="C:membrane"/>
    <property type="evidence" value="ECO:0007669"/>
    <property type="project" value="UniProtKB-SubCell"/>
</dbReference>
<evidence type="ECO:0000256" key="14">
    <source>
        <dbReference type="ARBA" id="ARBA00023170"/>
    </source>
</evidence>
<protein>
    <recommendedName>
        <fullName evidence="2">non-specific serine/threonine protein kinase</fullName>
        <ecNumber evidence="2">2.7.11.1</ecNumber>
    </recommendedName>
</protein>
<reference evidence="21" key="1">
    <citation type="submission" date="2025-08" db="UniProtKB">
        <authorList>
            <consortium name="RefSeq"/>
        </authorList>
    </citation>
    <scope>IDENTIFICATION</scope>
</reference>